<evidence type="ECO:0000256" key="3">
    <source>
        <dbReference type="ARBA" id="ARBA00022692"/>
    </source>
</evidence>
<dbReference type="AlphaFoldDB" id="A0A511V578"/>
<feature type="transmembrane region" description="Helical" evidence="6">
    <location>
        <begin position="305"/>
        <end position="329"/>
    </location>
</feature>
<evidence type="ECO:0000256" key="6">
    <source>
        <dbReference type="SAM" id="Phobius"/>
    </source>
</evidence>
<organism evidence="7 8">
    <name type="scientific">Aneurinibacillus danicus</name>
    <dbReference type="NCBI Taxonomy" id="267746"/>
    <lineage>
        <taxon>Bacteria</taxon>
        <taxon>Bacillati</taxon>
        <taxon>Bacillota</taxon>
        <taxon>Bacilli</taxon>
        <taxon>Bacillales</taxon>
        <taxon>Paenibacillaceae</taxon>
        <taxon>Aneurinibacillus group</taxon>
        <taxon>Aneurinibacillus</taxon>
    </lineage>
</organism>
<feature type="transmembrane region" description="Helical" evidence="6">
    <location>
        <begin position="341"/>
        <end position="361"/>
    </location>
</feature>
<evidence type="ECO:0000256" key="5">
    <source>
        <dbReference type="ARBA" id="ARBA00023136"/>
    </source>
</evidence>
<comment type="caution">
    <text evidence="7">The sequence shown here is derived from an EMBL/GenBank/DDBJ whole genome shotgun (WGS) entry which is preliminary data.</text>
</comment>
<keyword evidence="5 6" id="KW-0472">Membrane</keyword>
<dbReference type="PANTHER" id="PTHR23506">
    <property type="entry name" value="GH10249P"/>
    <property type="match status" value="1"/>
</dbReference>
<dbReference type="InterPro" id="IPR036259">
    <property type="entry name" value="MFS_trans_sf"/>
</dbReference>
<feature type="transmembrane region" description="Helical" evidence="6">
    <location>
        <begin position="163"/>
        <end position="182"/>
    </location>
</feature>
<dbReference type="RefSeq" id="WP_146808217.1">
    <property type="nucleotide sequence ID" value="NZ_BJXX01000016.1"/>
</dbReference>
<keyword evidence="8" id="KW-1185">Reference proteome</keyword>
<name>A0A511V578_9BACL</name>
<dbReference type="OrthoDB" id="8579878at2"/>
<comment type="subcellular location">
    <subcellularLocation>
        <location evidence="1">Cell membrane</location>
        <topology evidence="1">Multi-pass membrane protein</topology>
    </subcellularLocation>
</comment>
<proteinExistence type="predicted"/>
<feature type="transmembrane region" description="Helical" evidence="6">
    <location>
        <begin position="7"/>
        <end position="26"/>
    </location>
</feature>
<evidence type="ECO:0000313" key="7">
    <source>
        <dbReference type="EMBL" id="GEN32913.1"/>
    </source>
</evidence>
<evidence type="ECO:0000256" key="4">
    <source>
        <dbReference type="ARBA" id="ARBA00022989"/>
    </source>
</evidence>
<feature type="transmembrane region" description="Helical" evidence="6">
    <location>
        <begin position="250"/>
        <end position="270"/>
    </location>
</feature>
<dbReference type="EMBL" id="BJXX01000016">
    <property type="protein sequence ID" value="GEN32913.1"/>
    <property type="molecule type" value="Genomic_DNA"/>
</dbReference>
<keyword evidence="2" id="KW-0813">Transport</keyword>
<protein>
    <submittedName>
        <fullName evidence="7">MFS transporter</fullName>
    </submittedName>
</protein>
<dbReference type="Proteomes" id="UP000321157">
    <property type="component" value="Unassembled WGS sequence"/>
</dbReference>
<dbReference type="Pfam" id="PF07690">
    <property type="entry name" value="MFS_1"/>
    <property type="match status" value="1"/>
</dbReference>
<dbReference type="SUPFAM" id="SSF103473">
    <property type="entry name" value="MFS general substrate transporter"/>
    <property type="match status" value="1"/>
</dbReference>
<evidence type="ECO:0000256" key="2">
    <source>
        <dbReference type="ARBA" id="ARBA00022448"/>
    </source>
</evidence>
<dbReference type="Gene3D" id="1.20.1250.20">
    <property type="entry name" value="MFS general substrate transporter like domains"/>
    <property type="match status" value="2"/>
</dbReference>
<dbReference type="GO" id="GO:0022857">
    <property type="term" value="F:transmembrane transporter activity"/>
    <property type="evidence" value="ECO:0007669"/>
    <property type="project" value="InterPro"/>
</dbReference>
<accession>A0A511V578</accession>
<dbReference type="InterPro" id="IPR050930">
    <property type="entry name" value="MFS_Vesicular_Transporter"/>
</dbReference>
<dbReference type="PANTHER" id="PTHR23506:SF23">
    <property type="entry name" value="GH10249P"/>
    <property type="match status" value="1"/>
</dbReference>
<feature type="transmembrane region" description="Helical" evidence="6">
    <location>
        <begin position="100"/>
        <end position="122"/>
    </location>
</feature>
<keyword evidence="4 6" id="KW-1133">Transmembrane helix</keyword>
<dbReference type="GO" id="GO:0005886">
    <property type="term" value="C:plasma membrane"/>
    <property type="evidence" value="ECO:0007669"/>
    <property type="project" value="UniProtKB-SubCell"/>
</dbReference>
<evidence type="ECO:0000313" key="8">
    <source>
        <dbReference type="Proteomes" id="UP000321157"/>
    </source>
</evidence>
<reference evidence="7 8" key="1">
    <citation type="submission" date="2019-07" db="EMBL/GenBank/DDBJ databases">
        <title>Whole genome shotgun sequence of Aneurinibacillus danicus NBRC 102444.</title>
        <authorList>
            <person name="Hosoyama A."/>
            <person name="Uohara A."/>
            <person name="Ohji S."/>
            <person name="Ichikawa N."/>
        </authorList>
    </citation>
    <scope>NUCLEOTIDE SEQUENCE [LARGE SCALE GENOMIC DNA]</scope>
    <source>
        <strain evidence="7 8">NBRC 102444</strain>
    </source>
</reference>
<dbReference type="InterPro" id="IPR011701">
    <property type="entry name" value="MFS"/>
</dbReference>
<feature type="transmembrane region" description="Helical" evidence="6">
    <location>
        <begin position="367"/>
        <end position="389"/>
    </location>
</feature>
<keyword evidence="3 6" id="KW-0812">Transmembrane</keyword>
<evidence type="ECO:0000256" key="1">
    <source>
        <dbReference type="ARBA" id="ARBA00004651"/>
    </source>
</evidence>
<sequence length="401" mass="44949">MRDDKRVVSVVLFTCVFLFVYTEVLLSPFYPQFFQKVFGVEDYGFTGWYIFACRLTVVLASPVWGFLSKKIDSKRLLIAGQAGTAISCALMAISENEQQFLVFSIMLLIFKSSYLLLYTIMIQAAGSEKKQVTGTYHAVLQSAIIASTITSGWVINLAAPLQIFWWIALLDLLQGIVCFIVFKKSFRNKTTFESVVDKSEENDVQGTEKNEVNIMFFVKMALLIFTLHFSVNVIRPFFTIFTEGTFHTSFVSSSILFLIPSLMAVLALPVIKRCSLEKLPSFYKISGWLLFLSLIVQGISPGLGWLIFSRCLFGFCLAICQAILDIYLFQRSQNAHYHYSILSSFQNLGLLLAPLSALALVEDYSLASPFIAAAFIFALHLIIVGAATYRNKAMNGTKTAE</sequence>
<feature type="transmembrane region" description="Helical" evidence="6">
    <location>
        <begin position="282"/>
        <end position="299"/>
    </location>
</feature>
<feature type="transmembrane region" description="Helical" evidence="6">
    <location>
        <begin position="216"/>
        <end position="238"/>
    </location>
</feature>
<feature type="transmembrane region" description="Helical" evidence="6">
    <location>
        <begin position="46"/>
        <end position="67"/>
    </location>
</feature>
<gene>
    <name evidence="7" type="ORF">ADA01nite_03730</name>
</gene>